<dbReference type="EMBL" id="VDMN01000004">
    <property type="protein sequence ID" value="TNM62139.1"/>
    <property type="molecule type" value="Genomic_DNA"/>
</dbReference>
<reference evidence="1 2" key="1">
    <citation type="submission" date="2019-06" db="EMBL/GenBank/DDBJ databases">
        <title>The draft genome of Rhizobium smilacinae PTYR-5.</title>
        <authorList>
            <person name="Liu L."/>
            <person name="Li L."/>
            <person name="Zhang X."/>
        </authorList>
    </citation>
    <scope>NUCLEOTIDE SEQUENCE [LARGE SCALE GENOMIC DNA]</scope>
    <source>
        <strain evidence="1 2">PTYR-5</strain>
    </source>
</reference>
<evidence type="ECO:0000313" key="2">
    <source>
        <dbReference type="Proteomes" id="UP000311605"/>
    </source>
</evidence>
<gene>
    <name evidence="1" type="ORF">FHP24_18780</name>
</gene>
<dbReference type="RefSeq" id="WP_139677768.1">
    <property type="nucleotide sequence ID" value="NZ_VDMN01000004.1"/>
</dbReference>
<organism evidence="1 2">
    <name type="scientific">Aliirhizobium smilacinae</name>
    <dbReference type="NCBI Taxonomy" id="1395944"/>
    <lineage>
        <taxon>Bacteria</taxon>
        <taxon>Pseudomonadati</taxon>
        <taxon>Pseudomonadota</taxon>
        <taxon>Alphaproteobacteria</taxon>
        <taxon>Hyphomicrobiales</taxon>
        <taxon>Rhizobiaceae</taxon>
        <taxon>Aliirhizobium</taxon>
    </lineage>
</organism>
<protein>
    <recommendedName>
        <fullName evidence="3">DUF2946 domain-containing protein</fullName>
    </recommendedName>
</protein>
<dbReference type="Proteomes" id="UP000311605">
    <property type="component" value="Unassembled WGS sequence"/>
</dbReference>
<sequence length="132" mass="14014">MRRKSGIMAQFVCILILSLIDWAGSTAYAMPSAGLSSGAFAEAYRLPDGTFAVICSESGQHEKQTGDRHCDQCVTAGPVALASPVDDMVLPDLVWHIGLEPVVRSQLAEMLSIDRATSRGPPFAVSSGFSTI</sequence>
<accession>A0A5C4XFT2</accession>
<comment type="caution">
    <text evidence="1">The sequence shown here is derived from an EMBL/GenBank/DDBJ whole genome shotgun (WGS) entry which is preliminary data.</text>
</comment>
<evidence type="ECO:0000313" key="1">
    <source>
        <dbReference type="EMBL" id="TNM62139.1"/>
    </source>
</evidence>
<proteinExistence type="predicted"/>
<dbReference type="AlphaFoldDB" id="A0A5C4XFT2"/>
<dbReference type="OrthoDB" id="7744280at2"/>
<evidence type="ECO:0008006" key="3">
    <source>
        <dbReference type="Google" id="ProtNLM"/>
    </source>
</evidence>
<keyword evidence="2" id="KW-1185">Reference proteome</keyword>
<name>A0A5C4XFT2_9HYPH</name>